<feature type="active site" evidence="1">
    <location>
        <position position="51"/>
    </location>
</feature>
<dbReference type="SUPFAM" id="SSF54506">
    <property type="entry name" value="Diaminopimelate epimerase-like"/>
    <property type="match status" value="1"/>
</dbReference>
<evidence type="ECO:0008006" key="4">
    <source>
        <dbReference type="Google" id="ProtNLM"/>
    </source>
</evidence>
<dbReference type="PANTHER" id="PTHR13774:SF32">
    <property type="entry name" value="ANTISENSE-ENHANCING SEQUENCE 1"/>
    <property type="match status" value="1"/>
</dbReference>
<reference evidence="2" key="2">
    <citation type="submission" date="2020-02" db="EMBL/GenBank/DDBJ databases">
        <authorList>
            <person name="Gilchrist C.L.M."/>
            <person name="Chooi Y.-H."/>
        </authorList>
    </citation>
    <scope>NUCLEOTIDE SEQUENCE</scope>
    <source>
        <strain evidence="2">MST-FP2251</strain>
    </source>
</reference>
<protein>
    <recommendedName>
        <fullName evidence="4">Phenazine biosynthesis-like protein</fullName>
    </recommendedName>
</protein>
<evidence type="ECO:0000256" key="1">
    <source>
        <dbReference type="PIRSR" id="PIRSR016184-1"/>
    </source>
</evidence>
<proteinExistence type="predicted"/>
<dbReference type="AlphaFoldDB" id="A0AAD4GVM3"/>
<evidence type="ECO:0000313" key="3">
    <source>
        <dbReference type="Proteomes" id="UP001194746"/>
    </source>
</evidence>
<dbReference type="Proteomes" id="UP001194746">
    <property type="component" value="Unassembled WGS sequence"/>
</dbReference>
<dbReference type="NCBIfam" id="TIGR00654">
    <property type="entry name" value="PhzF_family"/>
    <property type="match status" value="1"/>
</dbReference>
<sequence>MARSLRFVTLDVFTTQRYSGNQLGVVFLPSPDQALTQDEKQLIAREFNYSETIFVHPPTDDSSRTIDIFTTDEELPFAGHPTIGAVSWFLELSPNEQDRANARTLITKSGAMAMSRVASTPGAVAARIAHKAHIHAARFPLAEMLRLHPSLAPFFKGTAETGFPIISIVKGMSQIHVQLPNLEALAATERPVGGEVVPCTASSAGGYLDDGWEGNGLLLPYFYVPGVDDATTGKSVIRTRMFLRNEEDPATGSAASGLAAYLTLTSTEFASKTQFDYHMVQGVEMGRRSDIGLAVTLGDDKGERRIAAVELSGQSVQVMSGELQI</sequence>
<dbReference type="InterPro" id="IPR003719">
    <property type="entry name" value="Phenazine_PhzF-like"/>
</dbReference>
<evidence type="ECO:0000313" key="2">
    <source>
        <dbReference type="EMBL" id="KAF9889618.1"/>
    </source>
</evidence>
<dbReference type="PANTHER" id="PTHR13774">
    <property type="entry name" value="PHENAZINE BIOSYNTHESIS PROTEIN"/>
    <property type="match status" value="1"/>
</dbReference>
<keyword evidence="3" id="KW-1185">Reference proteome</keyword>
<dbReference type="GO" id="GO:0016853">
    <property type="term" value="F:isomerase activity"/>
    <property type="evidence" value="ECO:0007669"/>
    <property type="project" value="TreeGrafter"/>
</dbReference>
<dbReference type="PIRSF" id="PIRSF016184">
    <property type="entry name" value="PhzC_PhzF"/>
    <property type="match status" value="1"/>
</dbReference>
<name>A0AAD4GVM3_ASPNN</name>
<dbReference type="Gene3D" id="3.10.310.10">
    <property type="entry name" value="Diaminopimelate Epimerase, Chain A, domain 1"/>
    <property type="match status" value="2"/>
</dbReference>
<accession>A0AAD4GVM3</accession>
<organism evidence="2 3">
    <name type="scientific">Aspergillus nanangensis</name>
    <dbReference type="NCBI Taxonomy" id="2582783"/>
    <lineage>
        <taxon>Eukaryota</taxon>
        <taxon>Fungi</taxon>
        <taxon>Dikarya</taxon>
        <taxon>Ascomycota</taxon>
        <taxon>Pezizomycotina</taxon>
        <taxon>Eurotiomycetes</taxon>
        <taxon>Eurotiomycetidae</taxon>
        <taxon>Eurotiales</taxon>
        <taxon>Aspergillaceae</taxon>
        <taxon>Aspergillus</taxon>
        <taxon>Aspergillus subgen. Circumdati</taxon>
    </lineage>
</organism>
<dbReference type="Pfam" id="PF02567">
    <property type="entry name" value="PhzC-PhzF"/>
    <property type="match status" value="1"/>
</dbReference>
<reference evidence="2" key="1">
    <citation type="journal article" date="2019" name="Beilstein J. Org. Chem.">
        <title>Nanangenines: drimane sesquiterpenoids as the dominant metabolite cohort of a novel Australian fungus, Aspergillus nanangensis.</title>
        <authorList>
            <person name="Lacey H.J."/>
            <person name="Gilchrist C.L.M."/>
            <person name="Crombie A."/>
            <person name="Kalaitzis J.A."/>
            <person name="Vuong D."/>
            <person name="Rutledge P.J."/>
            <person name="Turner P."/>
            <person name="Pitt J.I."/>
            <person name="Lacey E."/>
            <person name="Chooi Y.H."/>
            <person name="Piggott A.M."/>
        </authorList>
    </citation>
    <scope>NUCLEOTIDE SEQUENCE</scope>
    <source>
        <strain evidence="2">MST-FP2251</strain>
    </source>
</reference>
<gene>
    <name evidence="2" type="ORF">FE257_007126</name>
</gene>
<comment type="caution">
    <text evidence="2">The sequence shown here is derived from an EMBL/GenBank/DDBJ whole genome shotgun (WGS) entry which is preliminary data.</text>
</comment>
<dbReference type="GO" id="GO:0005737">
    <property type="term" value="C:cytoplasm"/>
    <property type="evidence" value="ECO:0007669"/>
    <property type="project" value="TreeGrafter"/>
</dbReference>
<dbReference type="EMBL" id="VCAU01000034">
    <property type="protein sequence ID" value="KAF9889618.1"/>
    <property type="molecule type" value="Genomic_DNA"/>
</dbReference>